<dbReference type="EMBL" id="BTGU01000028">
    <property type="protein sequence ID" value="GMN48281.1"/>
    <property type="molecule type" value="Genomic_DNA"/>
</dbReference>
<accession>A0AA88D9R1</accession>
<proteinExistence type="predicted"/>
<dbReference type="Pfam" id="PF06943">
    <property type="entry name" value="zf-LSD1"/>
    <property type="match status" value="1"/>
</dbReference>
<dbReference type="NCBIfam" id="TIGR01053">
    <property type="entry name" value="LSD1"/>
    <property type="match status" value="1"/>
</dbReference>
<name>A0AA88D9R1_FICCA</name>
<evidence type="ECO:0000259" key="1">
    <source>
        <dbReference type="Pfam" id="PF06943"/>
    </source>
</evidence>
<dbReference type="AlphaFoldDB" id="A0AA88D9R1"/>
<dbReference type="InterPro" id="IPR005735">
    <property type="entry name" value="Znf_LSD1"/>
</dbReference>
<organism evidence="2 3">
    <name type="scientific">Ficus carica</name>
    <name type="common">Common fig</name>
    <dbReference type="NCBI Taxonomy" id="3494"/>
    <lineage>
        <taxon>Eukaryota</taxon>
        <taxon>Viridiplantae</taxon>
        <taxon>Streptophyta</taxon>
        <taxon>Embryophyta</taxon>
        <taxon>Tracheophyta</taxon>
        <taxon>Spermatophyta</taxon>
        <taxon>Magnoliopsida</taxon>
        <taxon>eudicotyledons</taxon>
        <taxon>Gunneridae</taxon>
        <taxon>Pentapetalae</taxon>
        <taxon>rosids</taxon>
        <taxon>fabids</taxon>
        <taxon>Rosales</taxon>
        <taxon>Moraceae</taxon>
        <taxon>Ficeae</taxon>
        <taxon>Ficus</taxon>
    </lineage>
</organism>
<feature type="domain" description="Zinc finger LSD1-type" evidence="1">
    <location>
        <begin position="6"/>
        <end position="25"/>
    </location>
</feature>
<keyword evidence="3" id="KW-1185">Reference proteome</keyword>
<sequence>MLVINCSNCRTPVQVPQGARSIRCAFRRAVTRKGDARAARPPLAAHAPLSLYNHQLQGLPPNAHGRKSAVIREISYKNSRHELKGSISDAKCMLYLLVNKFRFP</sequence>
<protein>
    <recommendedName>
        <fullName evidence="1">Zinc finger LSD1-type domain-containing protein</fullName>
    </recommendedName>
</protein>
<evidence type="ECO:0000313" key="2">
    <source>
        <dbReference type="EMBL" id="GMN48281.1"/>
    </source>
</evidence>
<reference evidence="2" key="1">
    <citation type="submission" date="2023-07" db="EMBL/GenBank/DDBJ databases">
        <title>draft genome sequence of fig (Ficus carica).</title>
        <authorList>
            <person name="Takahashi T."/>
            <person name="Nishimura K."/>
        </authorList>
    </citation>
    <scope>NUCLEOTIDE SEQUENCE</scope>
</reference>
<dbReference type="Proteomes" id="UP001187192">
    <property type="component" value="Unassembled WGS sequence"/>
</dbReference>
<evidence type="ECO:0000313" key="3">
    <source>
        <dbReference type="Proteomes" id="UP001187192"/>
    </source>
</evidence>
<gene>
    <name evidence="2" type="ORF">TIFTF001_017456</name>
</gene>
<comment type="caution">
    <text evidence="2">The sequence shown here is derived from an EMBL/GenBank/DDBJ whole genome shotgun (WGS) entry which is preliminary data.</text>
</comment>